<organism evidence="1">
    <name type="scientific">marine metagenome</name>
    <dbReference type="NCBI Taxonomy" id="408172"/>
    <lineage>
        <taxon>unclassified sequences</taxon>
        <taxon>metagenomes</taxon>
        <taxon>ecological metagenomes</taxon>
    </lineage>
</organism>
<feature type="non-terminal residue" evidence="1">
    <location>
        <position position="79"/>
    </location>
</feature>
<protein>
    <submittedName>
        <fullName evidence="1">Uncharacterized protein</fullName>
    </submittedName>
</protein>
<proteinExistence type="predicted"/>
<sequence>MQTYNVFYLVSGDDEKNQNMSDTATLSFDAEDLDALYEILQKGEEDGSIQPKLKTIAIDGDIRIECILIYDADGKEVFR</sequence>
<name>A0A382VF85_9ZZZZ</name>
<dbReference type="AlphaFoldDB" id="A0A382VF85"/>
<accession>A0A382VF85</accession>
<gene>
    <name evidence="1" type="ORF">METZ01_LOCUS397395</name>
</gene>
<reference evidence="1" key="1">
    <citation type="submission" date="2018-05" db="EMBL/GenBank/DDBJ databases">
        <authorList>
            <person name="Lanie J.A."/>
            <person name="Ng W.-L."/>
            <person name="Kazmierczak K.M."/>
            <person name="Andrzejewski T.M."/>
            <person name="Davidsen T.M."/>
            <person name="Wayne K.J."/>
            <person name="Tettelin H."/>
            <person name="Glass J.I."/>
            <person name="Rusch D."/>
            <person name="Podicherti R."/>
            <person name="Tsui H.-C.T."/>
            <person name="Winkler M.E."/>
        </authorList>
    </citation>
    <scope>NUCLEOTIDE SEQUENCE</scope>
</reference>
<evidence type="ECO:0000313" key="1">
    <source>
        <dbReference type="EMBL" id="SVD44541.1"/>
    </source>
</evidence>
<dbReference type="EMBL" id="UINC01151125">
    <property type="protein sequence ID" value="SVD44541.1"/>
    <property type="molecule type" value="Genomic_DNA"/>
</dbReference>